<evidence type="ECO:0000313" key="11">
    <source>
        <dbReference type="Proteomes" id="UP000749311"/>
    </source>
</evidence>
<keyword evidence="3 7" id="KW-0812">Transmembrane</keyword>
<evidence type="ECO:0000256" key="1">
    <source>
        <dbReference type="ARBA" id="ARBA00004651"/>
    </source>
</evidence>
<evidence type="ECO:0000256" key="6">
    <source>
        <dbReference type="ARBA" id="ARBA00034125"/>
    </source>
</evidence>
<comment type="similarity">
    <text evidence="6">Belongs to the ThrE exporter (TC 2.A.79) family.</text>
</comment>
<evidence type="ECO:0000313" key="10">
    <source>
        <dbReference type="EMBL" id="NIH58586.1"/>
    </source>
</evidence>
<dbReference type="InterPro" id="IPR050539">
    <property type="entry name" value="ThrE_Dicarb/AminoAcid_Exp"/>
</dbReference>
<dbReference type="EMBL" id="JAAMOZ010000004">
    <property type="protein sequence ID" value="NIH58586.1"/>
    <property type="molecule type" value="Genomic_DNA"/>
</dbReference>
<evidence type="ECO:0000256" key="2">
    <source>
        <dbReference type="ARBA" id="ARBA00022475"/>
    </source>
</evidence>
<gene>
    <name evidence="10" type="ORF">FB473_003283</name>
</gene>
<keyword evidence="11" id="KW-1185">Reference proteome</keyword>
<keyword evidence="4 7" id="KW-1133">Transmembrane helix</keyword>
<feature type="domain" description="Threonine/serine exporter-like N-terminal" evidence="8">
    <location>
        <begin position="26"/>
        <end position="271"/>
    </location>
</feature>
<proteinExistence type="inferred from homology"/>
<comment type="subcellular location">
    <subcellularLocation>
        <location evidence="1">Cell membrane</location>
        <topology evidence="1">Multi-pass membrane protein</topology>
    </subcellularLocation>
</comment>
<keyword evidence="2" id="KW-1003">Cell membrane</keyword>
<feature type="transmembrane region" description="Helical" evidence="7">
    <location>
        <begin position="285"/>
        <end position="307"/>
    </location>
</feature>
<dbReference type="Proteomes" id="UP000749311">
    <property type="component" value="Unassembled WGS sequence"/>
</dbReference>
<feature type="transmembrane region" description="Helical" evidence="7">
    <location>
        <begin position="250"/>
        <end position="273"/>
    </location>
</feature>
<dbReference type="RefSeq" id="WP_167171311.1">
    <property type="nucleotide sequence ID" value="NZ_BAAAOO010000006.1"/>
</dbReference>
<comment type="caution">
    <text evidence="10">The sequence shown here is derived from an EMBL/GenBank/DDBJ whole genome shotgun (WGS) entry which is preliminary data.</text>
</comment>
<evidence type="ECO:0000256" key="7">
    <source>
        <dbReference type="SAM" id="Phobius"/>
    </source>
</evidence>
<evidence type="ECO:0000256" key="3">
    <source>
        <dbReference type="ARBA" id="ARBA00022692"/>
    </source>
</evidence>
<dbReference type="Pfam" id="PF12821">
    <property type="entry name" value="ThrE_2"/>
    <property type="match status" value="1"/>
</dbReference>
<feature type="transmembrane region" description="Helical" evidence="7">
    <location>
        <begin position="218"/>
        <end position="238"/>
    </location>
</feature>
<keyword evidence="5 7" id="KW-0472">Membrane</keyword>
<evidence type="ECO:0000259" key="8">
    <source>
        <dbReference type="Pfam" id="PF06738"/>
    </source>
</evidence>
<feature type="transmembrane region" description="Helical" evidence="7">
    <location>
        <begin position="401"/>
        <end position="420"/>
    </location>
</feature>
<feature type="transmembrane region" description="Helical" evidence="7">
    <location>
        <begin position="128"/>
        <end position="146"/>
    </location>
</feature>
<dbReference type="InterPro" id="IPR010619">
    <property type="entry name" value="ThrE-like_N"/>
</dbReference>
<dbReference type="InterPro" id="IPR024528">
    <property type="entry name" value="ThrE_2"/>
</dbReference>
<protein>
    <submittedName>
        <fullName evidence="10">Uncharacterized membrane protein YjjP (DUF1212 family)</fullName>
    </submittedName>
</protein>
<feature type="transmembrane region" description="Helical" evidence="7">
    <location>
        <begin position="365"/>
        <end position="389"/>
    </location>
</feature>
<evidence type="ECO:0000256" key="5">
    <source>
        <dbReference type="ARBA" id="ARBA00023136"/>
    </source>
</evidence>
<feature type="transmembrane region" description="Helical" evidence="7">
    <location>
        <begin position="181"/>
        <end position="206"/>
    </location>
</feature>
<evidence type="ECO:0000256" key="4">
    <source>
        <dbReference type="ARBA" id="ARBA00022989"/>
    </source>
</evidence>
<accession>A0ABX0SP69</accession>
<name>A0ABX0SP69_9ACTN</name>
<sequence>MTGSASDRPATHAPLADPDLIEKSDAVCRMGSMMLTSGTGSYRVKQAMGRVAAALGIEELEAQVSLTEIVATTRARGGFRTQVVEVPVPTVDADRIRRLLRVSLRATPGLTAAELQDQLDEVEAARPLFPGGVVVVGAAIACASFAFLNNGGWLECLAAGFAAASGKLCQLAVRRFKLNQLVMVALAAIVACVVYVAVAGLVHMLVPGLAATLHEAAFTSAVLFLVPGFPLMTAALDLARFDFTSGISRLMYVSMITLAASLGAWVIALAFGLSPAEAPVPDLPAWLLLALRVATSFVGVLGFALTFNTPLRPALVAAAIGAAANAARLTVLDGGANPLLCAAAATLAVGLLAGWASQRILAPRIILSVPAVLIMIPGATTYRALVAMIGRDGDAATTNAIASLSVVVSLAAGLAVARMLTDPAWTTNNPTWTRLPRTHAQQVLSSPPSDAD</sequence>
<organism evidence="10 11">
    <name type="scientific">Brooklawnia cerclae</name>
    <dbReference type="NCBI Taxonomy" id="349934"/>
    <lineage>
        <taxon>Bacteria</taxon>
        <taxon>Bacillati</taxon>
        <taxon>Actinomycetota</taxon>
        <taxon>Actinomycetes</taxon>
        <taxon>Propionibacteriales</taxon>
        <taxon>Propionibacteriaceae</taxon>
        <taxon>Brooklawnia</taxon>
    </lineage>
</organism>
<evidence type="ECO:0000259" key="9">
    <source>
        <dbReference type="Pfam" id="PF12821"/>
    </source>
</evidence>
<feature type="transmembrane region" description="Helical" evidence="7">
    <location>
        <begin position="337"/>
        <end position="356"/>
    </location>
</feature>
<dbReference type="PANTHER" id="PTHR34390:SF2">
    <property type="entry name" value="SUCCINATE TRANSPORTER SUBUNIT YJJP-RELATED"/>
    <property type="match status" value="1"/>
</dbReference>
<dbReference type="PANTHER" id="PTHR34390">
    <property type="entry name" value="UPF0442 PROTEIN YJJB-RELATED"/>
    <property type="match status" value="1"/>
</dbReference>
<dbReference type="Pfam" id="PF06738">
    <property type="entry name" value="ThrE"/>
    <property type="match status" value="1"/>
</dbReference>
<reference evidence="10 11" key="1">
    <citation type="submission" date="2020-02" db="EMBL/GenBank/DDBJ databases">
        <title>Sequencing the genomes of 1000 actinobacteria strains.</title>
        <authorList>
            <person name="Klenk H.-P."/>
        </authorList>
    </citation>
    <scope>NUCLEOTIDE SEQUENCE [LARGE SCALE GENOMIC DNA]</scope>
    <source>
        <strain evidence="10 11">DSM 19609</strain>
    </source>
</reference>
<feature type="domain" description="Threonine/Serine exporter ThrE" evidence="9">
    <location>
        <begin position="293"/>
        <end position="418"/>
    </location>
</feature>